<keyword evidence="1 6" id="KW-0479">Metal-binding</keyword>
<evidence type="ECO:0000256" key="7">
    <source>
        <dbReference type="SAM" id="MobiDB-lite"/>
    </source>
</evidence>
<feature type="region of interest" description="Disordered" evidence="7">
    <location>
        <begin position="1"/>
        <end position="50"/>
    </location>
</feature>
<keyword evidence="9" id="KW-1185">Reference proteome</keyword>
<organism evidence="8 9">
    <name type="scientific">Tetrapyrgos nigripes</name>
    <dbReference type="NCBI Taxonomy" id="182062"/>
    <lineage>
        <taxon>Eukaryota</taxon>
        <taxon>Fungi</taxon>
        <taxon>Dikarya</taxon>
        <taxon>Basidiomycota</taxon>
        <taxon>Agaricomycotina</taxon>
        <taxon>Agaricomycetes</taxon>
        <taxon>Agaricomycetidae</taxon>
        <taxon>Agaricales</taxon>
        <taxon>Marasmiineae</taxon>
        <taxon>Marasmiaceae</taxon>
        <taxon>Tetrapyrgos</taxon>
    </lineage>
</organism>
<comment type="caution">
    <text evidence="8">The sequence shown here is derived from an EMBL/GenBank/DDBJ whole genome shotgun (WGS) entry which is preliminary data.</text>
</comment>
<keyword evidence="6" id="KW-0460">Magnesium</keyword>
<keyword evidence="3 5" id="KW-0342">GTP-binding</keyword>
<feature type="region of interest" description="Disordered" evidence="7">
    <location>
        <begin position="173"/>
        <end position="196"/>
    </location>
</feature>
<dbReference type="GO" id="GO:0005525">
    <property type="term" value="F:GTP binding"/>
    <property type="evidence" value="ECO:0007669"/>
    <property type="project" value="UniProtKB-KW"/>
</dbReference>
<dbReference type="InterPro" id="IPR001019">
    <property type="entry name" value="Gprotein_alpha_su"/>
</dbReference>
<dbReference type="SUPFAM" id="SSF52540">
    <property type="entry name" value="P-loop containing nucleoside triphosphate hydrolases"/>
    <property type="match status" value="1"/>
</dbReference>
<evidence type="ECO:0000313" key="9">
    <source>
        <dbReference type="Proteomes" id="UP000559256"/>
    </source>
</evidence>
<dbReference type="PANTHER" id="PTHR10218">
    <property type="entry name" value="GTP-BINDING PROTEIN ALPHA SUBUNIT"/>
    <property type="match status" value="1"/>
</dbReference>
<dbReference type="InterPro" id="IPR011025">
    <property type="entry name" value="GproteinA_insert"/>
</dbReference>
<dbReference type="PRINTS" id="PR00318">
    <property type="entry name" value="GPROTEINA"/>
</dbReference>
<evidence type="ECO:0000256" key="1">
    <source>
        <dbReference type="ARBA" id="ARBA00022723"/>
    </source>
</evidence>
<dbReference type="OrthoDB" id="5817230at2759"/>
<dbReference type="GO" id="GO:0005737">
    <property type="term" value="C:cytoplasm"/>
    <property type="evidence" value="ECO:0007669"/>
    <property type="project" value="TreeGrafter"/>
</dbReference>
<dbReference type="GO" id="GO:0007188">
    <property type="term" value="P:adenylate cyclase-modulating G protein-coupled receptor signaling pathway"/>
    <property type="evidence" value="ECO:0007669"/>
    <property type="project" value="TreeGrafter"/>
</dbReference>
<dbReference type="SMART" id="SM00275">
    <property type="entry name" value="G_alpha"/>
    <property type="match status" value="1"/>
</dbReference>
<dbReference type="GO" id="GO:0005834">
    <property type="term" value="C:heterotrimeric G-protein complex"/>
    <property type="evidence" value="ECO:0007669"/>
    <property type="project" value="TreeGrafter"/>
</dbReference>
<dbReference type="EMBL" id="JAACJM010000113">
    <property type="protein sequence ID" value="KAF5345327.1"/>
    <property type="molecule type" value="Genomic_DNA"/>
</dbReference>
<feature type="compositionally biased region" description="Low complexity" evidence="7">
    <location>
        <begin position="118"/>
        <end position="132"/>
    </location>
</feature>
<dbReference type="FunFam" id="3.40.50.300:FF:000692">
    <property type="entry name" value="Guanine nucleotide-binding protein subunit alpha"/>
    <property type="match status" value="1"/>
</dbReference>
<evidence type="ECO:0008006" key="10">
    <source>
        <dbReference type="Google" id="ProtNLM"/>
    </source>
</evidence>
<dbReference type="SUPFAM" id="SSF47895">
    <property type="entry name" value="Transducin (alpha subunit), insertion domain"/>
    <property type="match status" value="1"/>
</dbReference>
<evidence type="ECO:0000313" key="8">
    <source>
        <dbReference type="EMBL" id="KAF5345327.1"/>
    </source>
</evidence>
<evidence type="ECO:0000256" key="6">
    <source>
        <dbReference type="PIRSR" id="PIRSR601019-2"/>
    </source>
</evidence>
<dbReference type="GO" id="GO:0046872">
    <property type="term" value="F:metal ion binding"/>
    <property type="evidence" value="ECO:0007669"/>
    <property type="project" value="UniProtKB-KW"/>
</dbReference>
<proteinExistence type="predicted"/>
<protein>
    <recommendedName>
        <fullName evidence="10">Guanine nucleotide-binding protein alpha-4 subunit</fullName>
    </recommendedName>
</protein>
<evidence type="ECO:0000256" key="2">
    <source>
        <dbReference type="ARBA" id="ARBA00022741"/>
    </source>
</evidence>
<dbReference type="Pfam" id="PF00503">
    <property type="entry name" value="G-alpha"/>
    <property type="match status" value="1"/>
</dbReference>
<dbReference type="GO" id="GO:0001664">
    <property type="term" value="F:G protein-coupled receptor binding"/>
    <property type="evidence" value="ECO:0007669"/>
    <property type="project" value="TreeGrafter"/>
</dbReference>
<evidence type="ECO:0000256" key="3">
    <source>
        <dbReference type="ARBA" id="ARBA00023134"/>
    </source>
</evidence>
<feature type="binding site" evidence="5">
    <location>
        <begin position="292"/>
        <end position="298"/>
    </location>
    <ligand>
        <name>GTP</name>
        <dbReference type="ChEBI" id="CHEBI:37565"/>
    </ligand>
</feature>
<dbReference type="PANTHER" id="PTHR10218:SF360">
    <property type="entry name" value="GUANINE NUCLEOTIDE-BINDING PROTEIN SUBUNIT ALPHA HOMOLOG"/>
    <property type="match status" value="1"/>
</dbReference>
<reference evidence="8 9" key="1">
    <citation type="journal article" date="2020" name="ISME J.">
        <title>Uncovering the hidden diversity of litter-decomposition mechanisms in mushroom-forming fungi.</title>
        <authorList>
            <person name="Floudas D."/>
            <person name="Bentzer J."/>
            <person name="Ahren D."/>
            <person name="Johansson T."/>
            <person name="Persson P."/>
            <person name="Tunlid A."/>
        </authorList>
    </citation>
    <scope>NUCLEOTIDE SEQUENCE [LARGE SCALE GENOMIC DNA]</scope>
    <source>
        <strain evidence="8 9">CBS 291.85</strain>
    </source>
</reference>
<evidence type="ECO:0000256" key="4">
    <source>
        <dbReference type="ARBA" id="ARBA00023224"/>
    </source>
</evidence>
<name>A0A8H5FQR3_9AGAR</name>
<dbReference type="GO" id="GO:0031683">
    <property type="term" value="F:G-protein beta/gamma-subunit complex binding"/>
    <property type="evidence" value="ECO:0007669"/>
    <property type="project" value="InterPro"/>
</dbReference>
<dbReference type="PROSITE" id="PS51882">
    <property type="entry name" value="G_ALPHA"/>
    <property type="match status" value="1"/>
</dbReference>
<keyword evidence="4" id="KW-0807">Transducer</keyword>
<dbReference type="GO" id="GO:0003924">
    <property type="term" value="F:GTPase activity"/>
    <property type="evidence" value="ECO:0007669"/>
    <property type="project" value="InterPro"/>
</dbReference>
<dbReference type="Proteomes" id="UP000559256">
    <property type="component" value="Unassembled WGS sequence"/>
</dbReference>
<feature type="region of interest" description="Disordered" evidence="7">
    <location>
        <begin position="118"/>
        <end position="139"/>
    </location>
</feature>
<gene>
    <name evidence="8" type="ORF">D9758_008484</name>
</gene>
<dbReference type="Gene3D" id="3.40.50.300">
    <property type="entry name" value="P-loop containing nucleotide triphosphate hydrolases"/>
    <property type="match status" value="2"/>
</dbReference>
<keyword evidence="2 5" id="KW-0547">Nucleotide-binding</keyword>
<dbReference type="InterPro" id="IPR027417">
    <property type="entry name" value="P-loop_NTPase"/>
</dbReference>
<feature type="binding site" evidence="5">
    <location>
        <begin position="427"/>
        <end position="430"/>
    </location>
    <ligand>
        <name>GTP</name>
        <dbReference type="ChEBI" id="CHEBI:37565"/>
    </ligand>
</feature>
<dbReference type="AlphaFoldDB" id="A0A8H5FQR3"/>
<sequence>MVRPSVTDDDPITRALEQFQESETPQQRAEAKARSDAIDEEINRQRQAEKREQKPIKVLLLGQSESGKSTTLKNFQLIHSNKAFKNERASWRAVIQLNVVRSIRLILNLMNAVQAASAYPSPDSSPIGESSRPPSPWPEPIPVLTPEHLKLKMRLLPLFQVEESLLRRLSPSSANEPEATHLHPVTNLPNPSRTTKEISIHSTSPWKGAFGRLLTGRTSVDSNQGIDFDDPKDPGVVLHNCSEDMIKLWNDPTVRSLLAANQIRLEDTSGFFLNDLERVTALKYVPSDDDILKARLKTIGVSEHRFVLKSGISTTSAKEDSLLTKVREGNLLSRDWRVYDVGGARSLVRGNFSTFFLLLIPPPSRTAAWAPYFEDLDAIIFLAPLSGFDQTLVEDPEVNRLEDSMLLWKSVVSNPLLKQTNLILFLNKCDILKAKLEAGIQFAHSVVSYGDRPNTFEATSDYMKKKFAAIHRQRSPVLRTFYCHFTSVTDVSSTFRILDNVKDLIVRQNLTNSHLV</sequence>
<accession>A0A8H5FQR3</accession>
<feature type="binding site" evidence="6">
    <location>
        <position position="298"/>
    </location>
    <ligand>
        <name>Mg(2+)</name>
        <dbReference type="ChEBI" id="CHEBI:18420"/>
    </ligand>
</feature>
<evidence type="ECO:0000256" key="5">
    <source>
        <dbReference type="PIRSR" id="PIRSR601019-1"/>
    </source>
</evidence>
<feature type="compositionally biased region" description="Basic and acidic residues" evidence="7">
    <location>
        <begin position="29"/>
        <end position="50"/>
    </location>
</feature>